<keyword evidence="1" id="KW-1133">Transmembrane helix</keyword>
<sequence>MKKIRIWWLNPVVLYTMLMLLVLFANNMSSIKYSSLFGMKKGIEFKYLLLYALVYVLFVLGYLLSKKYKIKSNIMDDYYKESVNEKTVYQVFNVLFVLCIGAYLIWFGNPEFNNSSGLLAFYSNFGFFGIPLQVIFGYLIGRSYRMFKRGNILGIVIYSYVVYLLLELPRFFSFGTLQFFLFYGCSFNILDYG</sequence>
<organism evidence="2 3">
    <name type="scientific">Roseburia faecis</name>
    <dbReference type="NCBI Taxonomy" id="301302"/>
    <lineage>
        <taxon>Bacteria</taxon>
        <taxon>Bacillati</taxon>
        <taxon>Bacillota</taxon>
        <taxon>Clostridia</taxon>
        <taxon>Lachnospirales</taxon>
        <taxon>Lachnospiraceae</taxon>
        <taxon>Roseburia</taxon>
    </lineage>
</organism>
<accession>A0A173UK12</accession>
<feature type="transmembrane region" description="Helical" evidence="1">
    <location>
        <begin position="7"/>
        <end position="25"/>
    </location>
</feature>
<name>A0A173UK12_9FIRM</name>
<proteinExistence type="predicted"/>
<dbReference type="Proteomes" id="UP000095495">
    <property type="component" value="Unassembled WGS sequence"/>
</dbReference>
<evidence type="ECO:0000256" key="1">
    <source>
        <dbReference type="SAM" id="Phobius"/>
    </source>
</evidence>
<feature type="transmembrane region" description="Helical" evidence="1">
    <location>
        <begin position="119"/>
        <end position="141"/>
    </location>
</feature>
<keyword evidence="1" id="KW-0812">Transmembrane</keyword>
<evidence type="ECO:0000313" key="2">
    <source>
        <dbReference type="EMBL" id="CUN15184.1"/>
    </source>
</evidence>
<feature type="transmembrane region" description="Helical" evidence="1">
    <location>
        <begin position="86"/>
        <end position="107"/>
    </location>
</feature>
<gene>
    <name evidence="2" type="ORF">ERS852420_03048</name>
</gene>
<reference evidence="2 3" key="1">
    <citation type="submission" date="2015-09" db="EMBL/GenBank/DDBJ databases">
        <authorList>
            <consortium name="Pathogen Informatics"/>
        </authorList>
    </citation>
    <scope>NUCLEOTIDE SEQUENCE [LARGE SCALE GENOMIC DNA]</scope>
    <source>
        <strain evidence="2 3">2789STDY5608863</strain>
    </source>
</reference>
<feature type="transmembrane region" description="Helical" evidence="1">
    <location>
        <begin position="45"/>
        <end position="65"/>
    </location>
</feature>
<protein>
    <submittedName>
        <fullName evidence="2">Uncharacterized protein</fullName>
    </submittedName>
</protein>
<evidence type="ECO:0000313" key="3">
    <source>
        <dbReference type="Proteomes" id="UP000095495"/>
    </source>
</evidence>
<dbReference type="EMBL" id="CYXV01000015">
    <property type="protein sequence ID" value="CUN15184.1"/>
    <property type="molecule type" value="Genomic_DNA"/>
</dbReference>
<keyword evidence="1" id="KW-0472">Membrane</keyword>
<dbReference type="AlphaFoldDB" id="A0A173UK12"/>
<dbReference type="RefSeq" id="WP_055263921.1">
    <property type="nucleotide sequence ID" value="NZ_CYXV01000015.1"/>
</dbReference>
<feature type="transmembrane region" description="Helical" evidence="1">
    <location>
        <begin position="150"/>
        <end position="166"/>
    </location>
</feature>